<dbReference type="InterPro" id="IPR000014">
    <property type="entry name" value="PAS"/>
</dbReference>
<reference evidence="7" key="1">
    <citation type="submission" date="2021-11" db="EMBL/GenBank/DDBJ databases">
        <title>Vibrio ZSDE26 sp. nov. and Vibrio ZSDZ34 sp. nov., isolated from coastal seawater in Qingdao.</title>
        <authorList>
            <person name="Zhang P."/>
        </authorList>
    </citation>
    <scope>NUCLEOTIDE SEQUENCE</scope>
    <source>
        <strain evidence="7">ZSDE26</strain>
    </source>
</reference>
<dbReference type="SMART" id="SM00086">
    <property type="entry name" value="PAC"/>
    <property type="match status" value="2"/>
</dbReference>
<dbReference type="Pfam" id="PF00563">
    <property type="entry name" value="EAL"/>
    <property type="match status" value="1"/>
</dbReference>
<dbReference type="Pfam" id="PF08447">
    <property type="entry name" value="PAS_3"/>
    <property type="match status" value="1"/>
</dbReference>
<dbReference type="SMART" id="SM00052">
    <property type="entry name" value="EAL"/>
    <property type="match status" value="1"/>
</dbReference>
<organism evidence="7 8">
    <name type="scientific">Vibrio amylolyticus</name>
    <dbReference type="NCBI Taxonomy" id="2847292"/>
    <lineage>
        <taxon>Bacteria</taxon>
        <taxon>Pseudomonadati</taxon>
        <taxon>Pseudomonadota</taxon>
        <taxon>Gammaproteobacteria</taxon>
        <taxon>Vibrionales</taxon>
        <taxon>Vibrionaceae</taxon>
        <taxon>Vibrio</taxon>
    </lineage>
</organism>
<dbReference type="NCBIfam" id="TIGR00254">
    <property type="entry name" value="GGDEF"/>
    <property type="match status" value="1"/>
</dbReference>
<dbReference type="SUPFAM" id="SSF141868">
    <property type="entry name" value="EAL domain-like"/>
    <property type="match status" value="1"/>
</dbReference>
<dbReference type="PROSITE" id="PS50112">
    <property type="entry name" value="PAS"/>
    <property type="match status" value="1"/>
</dbReference>
<keyword evidence="8" id="KW-1185">Reference proteome</keyword>
<evidence type="ECO:0000259" key="6">
    <source>
        <dbReference type="PROSITE" id="PS50887"/>
    </source>
</evidence>
<evidence type="ECO:0000313" key="8">
    <source>
        <dbReference type="Proteomes" id="UP001139559"/>
    </source>
</evidence>
<gene>
    <name evidence="7" type="ORF">KP803_17700</name>
</gene>
<dbReference type="Gene3D" id="3.30.70.270">
    <property type="match status" value="1"/>
</dbReference>
<dbReference type="NCBIfam" id="TIGR00229">
    <property type="entry name" value="sensory_box"/>
    <property type="match status" value="2"/>
</dbReference>
<feature type="domain" description="PAS" evidence="3">
    <location>
        <begin position="232"/>
        <end position="278"/>
    </location>
</feature>
<evidence type="ECO:0000259" key="5">
    <source>
        <dbReference type="PROSITE" id="PS50883"/>
    </source>
</evidence>
<dbReference type="InterPro" id="IPR013655">
    <property type="entry name" value="PAS_fold_3"/>
</dbReference>
<dbReference type="InterPro" id="IPR043128">
    <property type="entry name" value="Rev_trsase/Diguanyl_cyclase"/>
</dbReference>
<dbReference type="GO" id="GO:0003824">
    <property type="term" value="F:catalytic activity"/>
    <property type="evidence" value="ECO:0007669"/>
    <property type="project" value="UniProtKB-ARBA"/>
</dbReference>
<proteinExistence type="predicted"/>
<dbReference type="PANTHER" id="PTHR44757:SF2">
    <property type="entry name" value="BIOFILM ARCHITECTURE MAINTENANCE PROTEIN MBAA"/>
    <property type="match status" value="1"/>
</dbReference>
<dbReference type="InterPro" id="IPR000700">
    <property type="entry name" value="PAS-assoc_C"/>
</dbReference>
<dbReference type="InterPro" id="IPR000160">
    <property type="entry name" value="GGDEF_dom"/>
</dbReference>
<dbReference type="InterPro" id="IPR001610">
    <property type="entry name" value="PAC"/>
</dbReference>
<evidence type="ECO:0000256" key="2">
    <source>
        <dbReference type="SAM" id="Phobius"/>
    </source>
</evidence>
<dbReference type="InterPro" id="IPR035919">
    <property type="entry name" value="EAL_sf"/>
</dbReference>
<keyword evidence="2" id="KW-0472">Membrane</keyword>
<dbReference type="FunFam" id="3.30.70.270:FF:000001">
    <property type="entry name" value="Diguanylate cyclase domain protein"/>
    <property type="match status" value="1"/>
</dbReference>
<dbReference type="SUPFAM" id="SSF55785">
    <property type="entry name" value="PYP-like sensor domain (PAS domain)"/>
    <property type="match status" value="2"/>
</dbReference>
<dbReference type="RefSeq" id="WP_248010195.1">
    <property type="nucleotide sequence ID" value="NZ_JAJHVV010000012.1"/>
</dbReference>
<dbReference type="Pfam" id="PF00990">
    <property type="entry name" value="GGDEF"/>
    <property type="match status" value="1"/>
</dbReference>
<dbReference type="SMART" id="SM00267">
    <property type="entry name" value="GGDEF"/>
    <property type="match status" value="1"/>
</dbReference>
<accession>A0A9X1XND0</accession>
<evidence type="ECO:0000259" key="3">
    <source>
        <dbReference type="PROSITE" id="PS50112"/>
    </source>
</evidence>
<dbReference type="PROSITE" id="PS50887">
    <property type="entry name" value="GGDEF"/>
    <property type="match status" value="1"/>
</dbReference>
<dbReference type="CDD" id="cd01948">
    <property type="entry name" value="EAL"/>
    <property type="match status" value="1"/>
</dbReference>
<evidence type="ECO:0000313" key="7">
    <source>
        <dbReference type="EMBL" id="MCK6265113.1"/>
    </source>
</evidence>
<dbReference type="SUPFAM" id="SSF55073">
    <property type="entry name" value="Nucleotide cyclase"/>
    <property type="match status" value="1"/>
</dbReference>
<dbReference type="InterPro" id="IPR001633">
    <property type="entry name" value="EAL_dom"/>
</dbReference>
<dbReference type="Proteomes" id="UP001139559">
    <property type="component" value="Unassembled WGS sequence"/>
</dbReference>
<dbReference type="AlphaFoldDB" id="A0A9X1XND0"/>
<feature type="domain" description="PAC" evidence="4">
    <location>
        <begin position="433"/>
        <end position="485"/>
    </location>
</feature>
<dbReference type="CDD" id="cd01949">
    <property type="entry name" value="GGDEF"/>
    <property type="match status" value="1"/>
</dbReference>
<comment type="cofactor">
    <cofactor evidence="1">
        <name>Mg(2+)</name>
        <dbReference type="ChEBI" id="CHEBI:18420"/>
    </cofactor>
</comment>
<sequence length="935" mass="107158">MISQANASWTKTLRRNIYQLFLIILILSAATIGYISWQVHSSNSVKDHLNSYHQKSSEHILRALKEIRLYKYHEAFDLLDQNSQTKFEMYIGQPNSEFSNVASTHIIENEITQLLEIHRRHSEGKFDSLIQELESKFSNLLKHQEDGAKETLPSKIILIDLVSLISPLDQLGKLHFSEQEIIEIQLDEMEKSQLWFFYIFTFFSILIGLLITRKELRAIEKLVKQEVDTSERIHLLSLAIDQSPVSVMITDDKINIVYVNQHFQDLTGYSSDEVIGKNPNILQSGFTESSVYKKIFEHITNGEPYDCELSNKKKNGEIYYENVHFAPISDSTGVIYNYIAIKEDITARKNAELKLIKSEVSLKKAQQIAQMGSWEFDIVDDHLTWSDEIYRIFQIDKNKFGATYEAFVETIHPDDRDIVEHAYLSSLKSKKPYKIEHRLLMKDGRIKYVRESCETYYDDLGNPLRSIGIVIDITERRIQEEHIKHQAYYDSLTNLPNRFLVLDRLEQLISESKRKSTLAAVLFIDLDDFKKVNDSLGHDTGDKLLIKASERLVNTVRGTDTVARLGGDEFLVLLTSFKKVSDIQPVLTKIMKQFRVPFKIDTRELVLTTSIGISLFPSDGESASTLLRNADSAMYNAKDQGRNRYSFFTDDMNQKVSRRLAIEEQLHGAVSRNEFSVHYQPQIDIKTGQIIGAEALVRWCNTILDDIYPDEFIPIAEQTGAIILLGEFVITQSLKQISQWQRTLNENLQIAINVSPRQFIDPNFVTFVKDAIIRCNVAPSTVEIEITEGVLLKGHSNIKNSLNDLRKFGIKLSMDDFGTGYSSLSYLRNYQFDVLKIDRCFISDITQNTHDQALVKATIVMAHNMGLQVVAEGVETTEQLSYLQSEKCNIAQGYLFSKPVPHEEMTKLLANQYNNGDSTLDTNVMNFYQGNSNHS</sequence>
<dbReference type="InterPro" id="IPR052155">
    <property type="entry name" value="Biofilm_reg_signaling"/>
</dbReference>
<dbReference type="EMBL" id="JAJHVV010000012">
    <property type="protein sequence ID" value="MCK6265113.1"/>
    <property type="molecule type" value="Genomic_DNA"/>
</dbReference>
<evidence type="ECO:0000259" key="4">
    <source>
        <dbReference type="PROSITE" id="PS50113"/>
    </source>
</evidence>
<keyword evidence="2" id="KW-0812">Transmembrane</keyword>
<feature type="transmembrane region" description="Helical" evidence="2">
    <location>
        <begin position="20"/>
        <end position="37"/>
    </location>
</feature>
<dbReference type="Gene3D" id="2.10.70.100">
    <property type="match status" value="1"/>
</dbReference>
<protein>
    <submittedName>
        <fullName evidence="7">EAL domain-containing protein</fullName>
    </submittedName>
</protein>
<comment type="caution">
    <text evidence="7">The sequence shown here is derived from an EMBL/GenBank/DDBJ whole genome shotgun (WGS) entry which is preliminary data.</text>
</comment>
<dbReference type="PROSITE" id="PS50113">
    <property type="entry name" value="PAC"/>
    <property type="match status" value="2"/>
</dbReference>
<dbReference type="Gene3D" id="3.20.20.450">
    <property type="entry name" value="EAL domain"/>
    <property type="match status" value="1"/>
</dbReference>
<feature type="domain" description="GGDEF" evidence="6">
    <location>
        <begin position="517"/>
        <end position="650"/>
    </location>
</feature>
<dbReference type="InterPro" id="IPR029787">
    <property type="entry name" value="Nucleotide_cyclase"/>
</dbReference>
<dbReference type="PROSITE" id="PS50883">
    <property type="entry name" value="EAL"/>
    <property type="match status" value="1"/>
</dbReference>
<feature type="domain" description="EAL" evidence="5">
    <location>
        <begin position="659"/>
        <end position="913"/>
    </location>
</feature>
<dbReference type="Gene3D" id="3.30.450.20">
    <property type="entry name" value="PAS domain"/>
    <property type="match status" value="2"/>
</dbReference>
<dbReference type="PANTHER" id="PTHR44757">
    <property type="entry name" value="DIGUANYLATE CYCLASE DGCP"/>
    <property type="match status" value="1"/>
</dbReference>
<evidence type="ECO:0000256" key="1">
    <source>
        <dbReference type="ARBA" id="ARBA00001946"/>
    </source>
</evidence>
<dbReference type="CDD" id="cd00130">
    <property type="entry name" value="PAS"/>
    <property type="match status" value="2"/>
</dbReference>
<dbReference type="InterPro" id="IPR035965">
    <property type="entry name" value="PAS-like_dom_sf"/>
</dbReference>
<dbReference type="SMART" id="SM00091">
    <property type="entry name" value="PAS"/>
    <property type="match status" value="1"/>
</dbReference>
<name>A0A9X1XND0_9VIBR</name>
<dbReference type="Pfam" id="PF13426">
    <property type="entry name" value="PAS_9"/>
    <property type="match status" value="1"/>
</dbReference>
<feature type="transmembrane region" description="Helical" evidence="2">
    <location>
        <begin position="194"/>
        <end position="212"/>
    </location>
</feature>
<keyword evidence="2" id="KW-1133">Transmembrane helix</keyword>
<feature type="domain" description="PAC" evidence="4">
    <location>
        <begin position="305"/>
        <end position="357"/>
    </location>
</feature>